<proteinExistence type="inferred from homology"/>
<feature type="domain" description="Multidrug resistance protein MdtA-like barrel-sandwich hybrid" evidence="5">
    <location>
        <begin position="68"/>
        <end position="197"/>
    </location>
</feature>
<evidence type="ECO:0000256" key="1">
    <source>
        <dbReference type="ARBA" id="ARBA00004519"/>
    </source>
</evidence>
<dbReference type="GO" id="GO:0046677">
    <property type="term" value="P:response to antibiotic"/>
    <property type="evidence" value="ECO:0007669"/>
    <property type="project" value="TreeGrafter"/>
</dbReference>
<dbReference type="PROSITE" id="PS51257">
    <property type="entry name" value="PROKAR_LIPOPROTEIN"/>
    <property type="match status" value="1"/>
</dbReference>
<evidence type="ECO:0000313" key="9">
    <source>
        <dbReference type="Proteomes" id="UP000072660"/>
    </source>
</evidence>
<dbReference type="Gene3D" id="2.40.30.170">
    <property type="match status" value="1"/>
</dbReference>
<keyword evidence="3" id="KW-0175">Coiled coil</keyword>
<dbReference type="Gene3D" id="2.40.420.20">
    <property type="match status" value="1"/>
</dbReference>
<dbReference type="Gene3D" id="1.10.287.470">
    <property type="entry name" value="Helix hairpin bin"/>
    <property type="match status" value="1"/>
</dbReference>
<comment type="similarity">
    <text evidence="2">Belongs to the membrane fusion protein (MFP) (TC 8.A.1) family.</text>
</comment>
<comment type="caution">
    <text evidence="8">The sequence shown here is derived from an EMBL/GenBank/DDBJ whole genome shotgun (WGS) entry which is preliminary data.</text>
</comment>
<organism evidence="8 9">
    <name type="scientific">Ventosimonas gracilis</name>
    <dbReference type="NCBI Taxonomy" id="1680762"/>
    <lineage>
        <taxon>Bacteria</taxon>
        <taxon>Pseudomonadati</taxon>
        <taxon>Pseudomonadota</taxon>
        <taxon>Gammaproteobacteria</taxon>
        <taxon>Pseudomonadales</taxon>
        <taxon>Ventosimonadaceae</taxon>
        <taxon>Ventosimonas</taxon>
    </lineage>
</organism>
<dbReference type="Pfam" id="PF25967">
    <property type="entry name" value="RND-MFP_C"/>
    <property type="match status" value="1"/>
</dbReference>
<feature type="domain" description="Multidrug resistance protein MdtA-like beta-barrel" evidence="6">
    <location>
        <begin position="201"/>
        <end position="290"/>
    </location>
</feature>
<dbReference type="InterPro" id="IPR058625">
    <property type="entry name" value="MdtA-like_BSH"/>
</dbReference>
<dbReference type="GO" id="GO:0022857">
    <property type="term" value="F:transmembrane transporter activity"/>
    <property type="evidence" value="ECO:0007669"/>
    <property type="project" value="InterPro"/>
</dbReference>
<dbReference type="PANTHER" id="PTHR30158:SF3">
    <property type="entry name" value="MULTIDRUG EFFLUX PUMP SUBUNIT ACRA-RELATED"/>
    <property type="match status" value="1"/>
</dbReference>
<comment type="subcellular location">
    <subcellularLocation>
        <location evidence="1">Cell inner membrane</location>
        <topology evidence="1">Lipid-anchor</topology>
    </subcellularLocation>
</comment>
<dbReference type="OrthoDB" id="9800613at2"/>
<reference evidence="8 9" key="1">
    <citation type="submission" date="2016-02" db="EMBL/GenBank/DDBJ databases">
        <authorList>
            <person name="Wen L."/>
            <person name="He K."/>
            <person name="Yang H."/>
        </authorList>
    </citation>
    <scope>NUCLEOTIDE SEQUENCE [LARGE SCALE GENOMIC DNA]</scope>
    <source>
        <strain evidence="8 9">CV58</strain>
    </source>
</reference>
<protein>
    <submittedName>
        <fullName evidence="8">Efflux transporter periplasmic adaptor subunit</fullName>
    </submittedName>
</protein>
<evidence type="ECO:0000313" key="8">
    <source>
        <dbReference type="EMBL" id="KXU36910.1"/>
    </source>
</evidence>
<name>A0A139SR06_9GAMM</name>
<dbReference type="Pfam" id="PF25944">
    <property type="entry name" value="Beta-barrel_RND"/>
    <property type="match status" value="1"/>
</dbReference>
<dbReference type="AlphaFoldDB" id="A0A139SR06"/>
<feature type="domain" description="Multidrug resistance protein MdtA-like C-terminal permuted SH3" evidence="7">
    <location>
        <begin position="295"/>
        <end position="356"/>
    </location>
</feature>
<feature type="domain" description="Multidrug resistance protein MdtA-like alpha-helical hairpin" evidence="4">
    <location>
        <begin position="105"/>
        <end position="164"/>
    </location>
</feature>
<dbReference type="InterPro" id="IPR006143">
    <property type="entry name" value="RND_pump_MFP"/>
</dbReference>
<keyword evidence="9" id="KW-1185">Reference proteome</keyword>
<dbReference type="Pfam" id="PF25876">
    <property type="entry name" value="HH_MFP_RND"/>
    <property type="match status" value="1"/>
</dbReference>
<sequence length="383" mass="40918">MPSLFVRPASPLLSAFVLTALLLGGCEQKPGNAAPGGEAPPPKVGVVTLKAQPFAQTTELPGRTSAYRIAEVRPQVDGILLKRLFDEGSEVKAGQQLYQIDPALYETALKSAEAALKSSEALAKRYAGLVKERAVSPQDYDQAQANFLRDQAALESAQINLRYTRVLAPISGRIGRSVASEGALVNNSQPAPLAVIQQLDPIYVDLTQSSKDILRLRKELAAGHLQQAGENAAKVKLKLEDGSLYAHEGRLEFSEVSVDTGTGSVTLRAVFANPDHLLLPGMFVHAQLVEGLQQQAILVPQQGVTRDASGTPTALVVGEGDKVELRKLEAARTVGNRWLINSGLNEGDRLITEGLQFVRPGMQVTPAEATNVAQQNSQNPSAN</sequence>
<evidence type="ECO:0000256" key="3">
    <source>
        <dbReference type="ARBA" id="ARBA00023054"/>
    </source>
</evidence>
<dbReference type="Proteomes" id="UP000072660">
    <property type="component" value="Unassembled WGS sequence"/>
</dbReference>
<evidence type="ECO:0000259" key="6">
    <source>
        <dbReference type="Pfam" id="PF25944"/>
    </source>
</evidence>
<dbReference type="FunFam" id="2.40.420.20:FF:000001">
    <property type="entry name" value="Efflux RND transporter periplasmic adaptor subunit"/>
    <property type="match status" value="1"/>
</dbReference>
<evidence type="ECO:0000256" key="2">
    <source>
        <dbReference type="ARBA" id="ARBA00009477"/>
    </source>
</evidence>
<dbReference type="InterPro" id="IPR058624">
    <property type="entry name" value="MdtA-like_HH"/>
</dbReference>
<evidence type="ECO:0000259" key="5">
    <source>
        <dbReference type="Pfam" id="PF25917"/>
    </source>
</evidence>
<evidence type="ECO:0000259" key="4">
    <source>
        <dbReference type="Pfam" id="PF25876"/>
    </source>
</evidence>
<dbReference type="InterPro" id="IPR058626">
    <property type="entry name" value="MdtA-like_b-barrel"/>
</dbReference>
<dbReference type="EMBL" id="LSZO01000175">
    <property type="protein sequence ID" value="KXU36910.1"/>
    <property type="molecule type" value="Genomic_DNA"/>
</dbReference>
<dbReference type="GO" id="GO:0005886">
    <property type="term" value="C:plasma membrane"/>
    <property type="evidence" value="ECO:0007669"/>
    <property type="project" value="UniProtKB-SubCell"/>
</dbReference>
<dbReference type="SUPFAM" id="SSF111369">
    <property type="entry name" value="HlyD-like secretion proteins"/>
    <property type="match status" value="1"/>
</dbReference>
<accession>A0A139SR06</accession>
<dbReference type="PANTHER" id="PTHR30158">
    <property type="entry name" value="ACRA/E-RELATED COMPONENT OF DRUG EFFLUX TRANSPORTER"/>
    <property type="match status" value="1"/>
</dbReference>
<dbReference type="Pfam" id="PF25917">
    <property type="entry name" value="BSH_RND"/>
    <property type="match status" value="1"/>
</dbReference>
<dbReference type="NCBIfam" id="TIGR01730">
    <property type="entry name" value="RND_mfp"/>
    <property type="match status" value="1"/>
</dbReference>
<evidence type="ECO:0000259" key="7">
    <source>
        <dbReference type="Pfam" id="PF25967"/>
    </source>
</evidence>
<dbReference type="Gene3D" id="2.40.50.100">
    <property type="match status" value="1"/>
</dbReference>
<gene>
    <name evidence="8" type="ORF">AXE65_04405</name>
</gene>
<dbReference type="InterPro" id="IPR058627">
    <property type="entry name" value="MdtA-like_C"/>
</dbReference>